<dbReference type="Pfam" id="PF00465">
    <property type="entry name" value="Fe-ADH"/>
    <property type="match status" value="1"/>
</dbReference>
<protein>
    <submittedName>
        <fullName evidence="4">Phosphonoacetaldehyde reductase</fullName>
    </submittedName>
</protein>
<dbReference type="InterPro" id="IPR039697">
    <property type="entry name" value="Alcohol_dehydrogenase_Fe"/>
</dbReference>
<evidence type="ECO:0000313" key="4">
    <source>
        <dbReference type="EMBL" id="MCC2124724.1"/>
    </source>
</evidence>
<evidence type="ECO:0000313" key="5">
    <source>
        <dbReference type="Proteomes" id="UP001198220"/>
    </source>
</evidence>
<keyword evidence="5" id="KW-1185">Reference proteome</keyword>
<dbReference type="FunFam" id="3.40.50.1970:FF:000003">
    <property type="entry name" value="Alcohol dehydrogenase, iron-containing"/>
    <property type="match status" value="1"/>
</dbReference>
<dbReference type="Pfam" id="PF25137">
    <property type="entry name" value="ADH_Fe_C"/>
    <property type="match status" value="1"/>
</dbReference>
<sequence>MEQKIIKSEELESCLAAIKKERNVHHALLVCGNSFRKQGLYQQLEDALKKEGMELTEFSDFEPNPKYESVISGIKTYRQKGCDLILAAGGGSAMDVAKCIKLFNCMNVEENCLKQEIISNEIPFLAIPTTAGTGSEATRFAVIYYEGNKQSVSHESGIPEYVLMDPELLRTLPEYQRKATMLDALCHAVESFWSVNAGKESQKVAAEAIRMVLAYEDAYLANQPEGNEKMLLAANLAGKAINYTKTTAGHAMAYKLTTLYGLAHGHAVALCVDALWPYMIGHTEDAMDVRGKAYLDDMFLRLAQVMGCASSMDAAVKYHEMLEQLHLSRPEVKSVEELELLAGSVNPERLGNNPVCLKKEVLRSLYARIAK</sequence>
<evidence type="ECO:0000259" key="3">
    <source>
        <dbReference type="Pfam" id="PF25137"/>
    </source>
</evidence>
<dbReference type="Proteomes" id="UP001198220">
    <property type="component" value="Unassembled WGS sequence"/>
</dbReference>
<dbReference type="PANTHER" id="PTHR11496">
    <property type="entry name" value="ALCOHOL DEHYDROGENASE"/>
    <property type="match status" value="1"/>
</dbReference>
<organism evidence="4 5">
    <name type="scientific">Hominiventricola filiformis</name>
    <dbReference type="NCBI Taxonomy" id="2885352"/>
    <lineage>
        <taxon>Bacteria</taxon>
        <taxon>Bacillati</taxon>
        <taxon>Bacillota</taxon>
        <taxon>Clostridia</taxon>
        <taxon>Lachnospirales</taxon>
        <taxon>Lachnospiraceae</taxon>
        <taxon>Hominiventricola</taxon>
    </lineage>
</organism>
<evidence type="ECO:0000259" key="2">
    <source>
        <dbReference type="Pfam" id="PF00465"/>
    </source>
</evidence>
<name>A0AAE3A540_9FIRM</name>
<dbReference type="EMBL" id="JAJEPS010000001">
    <property type="protein sequence ID" value="MCC2124724.1"/>
    <property type="molecule type" value="Genomic_DNA"/>
</dbReference>
<dbReference type="Gene3D" id="3.40.50.1970">
    <property type="match status" value="1"/>
</dbReference>
<dbReference type="Gene3D" id="1.20.1090.10">
    <property type="entry name" value="Dehydroquinate synthase-like - alpha domain"/>
    <property type="match status" value="1"/>
</dbReference>
<dbReference type="GO" id="GO:0004022">
    <property type="term" value="F:alcohol dehydrogenase (NAD+) activity"/>
    <property type="evidence" value="ECO:0007669"/>
    <property type="project" value="TreeGrafter"/>
</dbReference>
<dbReference type="AlphaFoldDB" id="A0AAE3A540"/>
<comment type="caution">
    <text evidence="4">The sequence shown here is derived from an EMBL/GenBank/DDBJ whole genome shotgun (WGS) entry which is preliminary data.</text>
</comment>
<dbReference type="GO" id="GO:0017000">
    <property type="term" value="P:antibiotic biosynthetic process"/>
    <property type="evidence" value="ECO:0007669"/>
    <property type="project" value="InterPro"/>
</dbReference>
<dbReference type="InterPro" id="IPR035873">
    <property type="entry name" value="PhpC"/>
</dbReference>
<dbReference type="InterPro" id="IPR001670">
    <property type="entry name" value="ADH_Fe/GldA"/>
</dbReference>
<gene>
    <name evidence="4" type="ORF">LKD36_00860</name>
</gene>
<reference evidence="4 5" key="1">
    <citation type="submission" date="2021-10" db="EMBL/GenBank/DDBJ databases">
        <title>Anaerobic single-cell dispensing facilitates the cultivation of human gut bacteria.</title>
        <authorList>
            <person name="Afrizal A."/>
        </authorList>
    </citation>
    <scope>NUCLEOTIDE SEQUENCE [LARGE SCALE GENOMIC DNA]</scope>
    <source>
        <strain evidence="4 5">CLA-AA-H276</strain>
    </source>
</reference>
<feature type="domain" description="Fe-containing alcohol dehydrogenase-like C-terminal" evidence="3">
    <location>
        <begin position="179"/>
        <end position="366"/>
    </location>
</feature>
<dbReference type="RefSeq" id="WP_308458291.1">
    <property type="nucleotide sequence ID" value="NZ_JAJEPS010000001.1"/>
</dbReference>
<proteinExistence type="predicted"/>
<evidence type="ECO:0000256" key="1">
    <source>
        <dbReference type="ARBA" id="ARBA00023002"/>
    </source>
</evidence>
<dbReference type="CDD" id="cd08182">
    <property type="entry name" value="HEPD"/>
    <property type="match status" value="1"/>
</dbReference>
<dbReference type="SUPFAM" id="SSF56796">
    <property type="entry name" value="Dehydroquinate synthase-like"/>
    <property type="match status" value="1"/>
</dbReference>
<dbReference type="InterPro" id="IPR056798">
    <property type="entry name" value="ADH_Fe_C"/>
</dbReference>
<feature type="domain" description="Alcohol dehydrogenase iron-type/glycerol dehydrogenase GldA" evidence="2">
    <location>
        <begin position="14"/>
        <end position="166"/>
    </location>
</feature>
<dbReference type="GO" id="GO:0046872">
    <property type="term" value="F:metal ion binding"/>
    <property type="evidence" value="ECO:0007669"/>
    <property type="project" value="InterPro"/>
</dbReference>
<accession>A0AAE3A540</accession>
<keyword evidence="1" id="KW-0560">Oxidoreductase</keyword>
<dbReference type="PANTHER" id="PTHR11496:SF103">
    <property type="entry name" value="DEHYDROGENASE, PUTATIVE-RELATED"/>
    <property type="match status" value="1"/>
</dbReference>